<feature type="compositionally biased region" description="Basic residues" evidence="2">
    <location>
        <begin position="37"/>
        <end position="50"/>
    </location>
</feature>
<dbReference type="Proteomes" id="UP001596112">
    <property type="component" value="Unassembled WGS sequence"/>
</dbReference>
<accession>A0ABW1B4M7</accession>
<evidence type="ECO:0000256" key="1">
    <source>
        <dbReference type="SAM" id="Coils"/>
    </source>
</evidence>
<proteinExistence type="predicted"/>
<organism evidence="3 4">
    <name type="scientific">Streptomyces heilongjiangensis</name>
    <dbReference type="NCBI Taxonomy" id="945052"/>
    <lineage>
        <taxon>Bacteria</taxon>
        <taxon>Bacillati</taxon>
        <taxon>Actinomycetota</taxon>
        <taxon>Actinomycetes</taxon>
        <taxon>Kitasatosporales</taxon>
        <taxon>Streptomycetaceae</taxon>
        <taxon>Streptomyces</taxon>
    </lineage>
</organism>
<feature type="compositionally biased region" description="Polar residues" evidence="2">
    <location>
        <begin position="54"/>
        <end position="63"/>
    </location>
</feature>
<feature type="region of interest" description="Disordered" evidence="2">
    <location>
        <begin position="37"/>
        <end position="63"/>
    </location>
</feature>
<evidence type="ECO:0008006" key="5">
    <source>
        <dbReference type="Google" id="ProtNLM"/>
    </source>
</evidence>
<comment type="caution">
    <text evidence="3">The sequence shown here is derived from an EMBL/GenBank/DDBJ whole genome shotgun (WGS) entry which is preliminary data.</text>
</comment>
<name>A0ABW1B4M7_9ACTN</name>
<keyword evidence="4" id="KW-1185">Reference proteome</keyword>
<dbReference type="EMBL" id="JBHSNZ010000006">
    <property type="protein sequence ID" value="MFC5807922.1"/>
    <property type="molecule type" value="Genomic_DNA"/>
</dbReference>
<evidence type="ECO:0000313" key="3">
    <source>
        <dbReference type="EMBL" id="MFC5807922.1"/>
    </source>
</evidence>
<protein>
    <recommendedName>
        <fullName evidence="5">DUF3618 domain-containing protein</fullName>
    </recommendedName>
</protein>
<reference evidence="4" key="1">
    <citation type="journal article" date="2019" name="Int. J. Syst. Evol. Microbiol.">
        <title>The Global Catalogue of Microorganisms (GCM) 10K type strain sequencing project: providing services to taxonomists for standard genome sequencing and annotation.</title>
        <authorList>
            <consortium name="The Broad Institute Genomics Platform"/>
            <consortium name="The Broad Institute Genome Sequencing Center for Infectious Disease"/>
            <person name="Wu L."/>
            <person name="Ma J."/>
        </authorList>
    </citation>
    <scope>NUCLEOTIDE SEQUENCE [LARGE SCALE GENOMIC DNA]</scope>
    <source>
        <strain evidence="4">JCM 9918</strain>
    </source>
</reference>
<evidence type="ECO:0000256" key="2">
    <source>
        <dbReference type="SAM" id="MobiDB-lite"/>
    </source>
</evidence>
<feature type="coiled-coil region" evidence="1">
    <location>
        <begin position="9"/>
        <end position="36"/>
    </location>
</feature>
<sequence length="63" mass="7107">MTEPTSHVEQQIQARIAAAKIRVAAAKERRDDLAAARKRGLAHRHARRLRNLAQAQQDHTTDT</sequence>
<dbReference type="RefSeq" id="WP_272172719.1">
    <property type="nucleotide sequence ID" value="NZ_JAQOSL010000062.1"/>
</dbReference>
<evidence type="ECO:0000313" key="4">
    <source>
        <dbReference type="Proteomes" id="UP001596112"/>
    </source>
</evidence>
<keyword evidence="1" id="KW-0175">Coiled coil</keyword>
<gene>
    <name evidence="3" type="ORF">ACFQGO_10425</name>
</gene>